<keyword evidence="1" id="KW-0812">Transmembrane</keyword>
<proteinExistence type="predicted"/>
<organism evidence="2">
    <name type="scientific">Cacopsylla melanoneura</name>
    <dbReference type="NCBI Taxonomy" id="428564"/>
    <lineage>
        <taxon>Eukaryota</taxon>
        <taxon>Metazoa</taxon>
        <taxon>Ecdysozoa</taxon>
        <taxon>Arthropoda</taxon>
        <taxon>Hexapoda</taxon>
        <taxon>Insecta</taxon>
        <taxon>Pterygota</taxon>
        <taxon>Neoptera</taxon>
        <taxon>Paraneoptera</taxon>
        <taxon>Hemiptera</taxon>
        <taxon>Sternorrhyncha</taxon>
        <taxon>Psylloidea</taxon>
        <taxon>Psyllidae</taxon>
        <taxon>Psyllinae</taxon>
        <taxon>Cacopsylla</taxon>
    </lineage>
</organism>
<feature type="transmembrane region" description="Helical" evidence="1">
    <location>
        <begin position="6"/>
        <end position="34"/>
    </location>
</feature>
<keyword evidence="1" id="KW-0472">Membrane</keyword>
<keyword evidence="1" id="KW-1133">Transmembrane helix</keyword>
<dbReference type="AlphaFoldDB" id="A0A8D9E6B2"/>
<evidence type="ECO:0000256" key="1">
    <source>
        <dbReference type="SAM" id="Phobius"/>
    </source>
</evidence>
<name>A0A8D9E6B2_9HEMI</name>
<dbReference type="EMBL" id="HBUF01434906">
    <property type="protein sequence ID" value="CAG6742363.1"/>
    <property type="molecule type" value="Transcribed_RNA"/>
</dbReference>
<evidence type="ECO:0000313" key="2">
    <source>
        <dbReference type="EMBL" id="CAG6742363.1"/>
    </source>
</evidence>
<reference evidence="2" key="1">
    <citation type="submission" date="2021-05" db="EMBL/GenBank/DDBJ databases">
        <authorList>
            <person name="Alioto T."/>
            <person name="Alioto T."/>
            <person name="Gomez Garrido J."/>
        </authorList>
    </citation>
    <scope>NUCLEOTIDE SEQUENCE</scope>
</reference>
<accession>A0A8D9E6B2</accession>
<sequence length="102" mass="12970">MFVRSLFFSFYLTCLLMVFLIEFFYAFFCVLFEFRQYRSEQLSRQFFRFFFTNFQCKRFFLNRISCGFDFLMQTFPCFFFVHFHYKFYRVKIIMIIITRNSL</sequence>
<protein>
    <submittedName>
        <fullName evidence="2">Uncharacterized protein</fullName>
    </submittedName>
</protein>